<dbReference type="Proteomes" id="UP000650424">
    <property type="component" value="Unassembled WGS sequence"/>
</dbReference>
<dbReference type="CDD" id="cd14014">
    <property type="entry name" value="STKc_PknB_like"/>
    <property type="match status" value="1"/>
</dbReference>
<protein>
    <submittedName>
        <fullName evidence="8">Serine/threonine protein kinase</fullName>
    </submittedName>
</protein>
<evidence type="ECO:0000256" key="2">
    <source>
        <dbReference type="ARBA" id="ARBA00022741"/>
    </source>
</evidence>
<reference evidence="8 9" key="1">
    <citation type="submission" date="2020-08" db="EMBL/GenBank/DDBJ databases">
        <title>Novel species isolated from subtropical streams in China.</title>
        <authorList>
            <person name="Lu H."/>
        </authorList>
    </citation>
    <scope>NUCLEOTIDE SEQUENCE [LARGE SCALE GENOMIC DNA]</scope>
    <source>
        <strain evidence="8 9">CY18W</strain>
    </source>
</reference>
<dbReference type="PROSITE" id="PS00107">
    <property type="entry name" value="PROTEIN_KINASE_ATP"/>
    <property type="match status" value="1"/>
</dbReference>
<dbReference type="PANTHER" id="PTHR43289:SF34">
    <property type="entry name" value="SERINE_THREONINE-PROTEIN KINASE YBDM-RELATED"/>
    <property type="match status" value="1"/>
</dbReference>
<keyword evidence="6" id="KW-1133">Transmembrane helix</keyword>
<sequence>MQNNFISTPNLPPAQLPTKRVGRFYLSERIGMGSNGAVYLGHDPVIDRDVAIKIFSAGNNAADKKQREQQFINEARAAGRLSHPNIVTIFDASSEGGTTFIAMEFLQGKDLRHLLADGKQFDIIETANIIQKIADALEYAHGNGVIHRDIKPANIFVLPSQQPKVVDFGIARAPNRVLDETREQAHTLFNNNIMGTPNYMSPEQANGKQVTALTDVYSLGAVMFEMLTGQKPFQSQDVDKLLQQIVSKTPKNPSEISANIPDSLSRIVMKAMQKDPTARYESAAEMSLALEKFLERDKKLKRKRKKQGNDTDKEVDAAGHSNSWLSWVAVILAVLAVAGYFLNKSQMLR</sequence>
<keyword evidence="4 5" id="KW-0067">ATP-binding</keyword>
<gene>
    <name evidence="8" type="ORF">H8L32_08420</name>
</gene>
<dbReference type="InterPro" id="IPR017441">
    <property type="entry name" value="Protein_kinase_ATP_BS"/>
</dbReference>
<evidence type="ECO:0000313" key="9">
    <source>
        <dbReference type="Proteomes" id="UP000650424"/>
    </source>
</evidence>
<dbReference type="Gene3D" id="3.30.200.20">
    <property type="entry name" value="Phosphorylase Kinase, domain 1"/>
    <property type="match status" value="1"/>
</dbReference>
<dbReference type="EMBL" id="JACOGF010000003">
    <property type="protein sequence ID" value="MBC3917494.1"/>
    <property type="molecule type" value="Genomic_DNA"/>
</dbReference>
<keyword evidence="1" id="KW-0808">Transferase</keyword>
<dbReference type="PROSITE" id="PS50011">
    <property type="entry name" value="PROTEIN_KINASE_DOM"/>
    <property type="match status" value="1"/>
</dbReference>
<evidence type="ECO:0000313" key="8">
    <source>
        <dbReference type="EMBL" id="MBC3917494.1"/>
    </source>
</evidence>
<comment type="caution">
    <text evidence="8">The sequence shown here is derived from an EMBL/GenBank/DDBJ whole genome shotgun (WGS) entry which is preliminary data.</text>
</comment>
<dbReference type="PROSITE" id="PS00108">
    <property type="entry name" value="PROTEIN_KINASE_ST"/>
    <property type="match status" value="1"/>
</dbReference>
<dbReference type="SUPFAM" id="SSF56112">
    <property type="entry name" value="Protein kinase-like (PK-like)"/>
    <property type="match status" value="1"/>
</dbReference>
<keyword evidence="3 8" id="KW-0418">Kinase</keyword>
<keyword evidence="8" id="KW-0723">Serine/threonine-protein kinase</keyword>
<dbReference type="InterPro" id="IPR011009">
    <property type="entry name" value="Kinase-like_dom_sf"/>
</dbReference>
<evidence type="ECO:0000256" key="1">
    <source>
        <dbReference type="ARBA" id="ARBA00022679"/>
    </source>
</evidence>
<feature type="transmembrane region" description="Helical" evidence="6">
    <location>
        <begin position="324"/>
        <end position="342"/>
    </location>
</feature>
<dbReference type="PANTHER" id="PTHR43289">
    <property type="entry name" value="MITOGEN-ACTIVATED PROTEIN KINASE KINASE KINASE 20-RELATED"/>
    <property type="match status" value="1"/>
</dbReference>
<proteinExistence type="predicted"/>
<evidence type="ECO:0000256" key="5">
    <source>
        <dbReference type="PROSITE-ProRule" id="PRU10141"/>
    </source>
</evidence>
<dbReference type="SMART" id="SM00220">
    <property type="entry name" value="S_TKc"/>
    <property type="match status" value="1"/>
</dbReference>
<keyword evidence="6" id="KW-0472">Membrane</keyword>
<keyword evidence="9" id="KW-1185">Reference proteome</keyword>
<dbReference type="InterPro" id="IPR000719">
    <property type="entry name" value="Prot_kinase_dom"/>
</dbReference>
<dbReference type="Pfam" id="PF00069">
    <property type="entry name" value="Pkinase"/>
    <property type="match status" value="1"/>
</dbReference>
<accession>A0ABR6ZNQ5</accession>
<feature type="domain" description="Protein kinase" evidence="7">
    <location>
        <begin position="24"/>
        <end position="294"/>
    </location>
</feature>
<dbReference type="RefSeq" id="WP_186946704.1">
    <property type="nucleotide sequence ID" value="NZ_JACOGF010000003.1"/>
</dbReference>
<dbReference type="Gene3D" id="1.10.510.10">
    <property type="entry name" value="Transferase(Phosphotransferase) domain 1"/>
    <property type="match status" value="1"/>
</dbReference>
<dbReference type="GO" id="GO:0004674">
    <property type="term" value="F:protein serine/threonine kinase activity"/>
    <property type="evidence" value="ECO:0007669"/>
    <property type="project" value="UniProtKB-KW"/>
</dbReference>
<feature type="binding site" evidence="5">
    <location>
        <position position="53"/>
    </location>
    <ligand>
        <name>ATP</name>
        <dbReference type="ChEBI" id="CHEBI:30616"/>
    </ligand>
</feature>
<name>A0ABR6ZNQ5_9BURK</name>
<evidence type="ECO:0000256" key="4">
    <source>
        <dbReference type="ARBA" id="ARBA00022840"/>
    </source>
</evidence>
<organism evidence="8 9">
    <name type="scientific">Undibacterium hunanense</name>
    <dbReference type="NCBI Taxonomy" id="2762292"/>
    <lineage>
        <taxon>Bacteria</taxon>
        <taxon>Pseudomonadati</taxon>
        <taxon>Pseudomonadota</taxon>
        <taxon>Betaproteobacteria</taxon>
        <taxon>Burkholderiales</taxon>
        <taxon>Oxalobacteraceae</taxon>
        <taxon>Undibacterium</taxon>
    </lineage>
</organism>
<dbReference type="InterPro" id="IPR008271">
    <property type="entry name" value="Ser/Thr_kinase_AS"/>
</dbReference>
<keyword evidence="6" id="KW-0812">Transmembrane</keyword>
<evidence type="ECO:0000256" key="3">
    <source>
        <dbReference type="ARBA" id="ARBA00022777"/>
    </source>
</evidence>
<evidence type="ECO:0000259" key="7">
    <source>
        <dbReference type="PROSITE" id="PS50011"/>
    </source>
</evidence>
<evidence type="ECO:0000256" key="6">
    <source>
        <dbReference type="SAM" id="Phobius"/>
    </source>
</evidence>
<keyword evidence="2 5" id="KW-0547">Nucleotide-binding</keyword>